<dbReference type="Gene3D" id="2.120.10.30">
    <property type="entry name" value="TolB, C-terminal domain"/>
    <property type="match status" value="1"/>
</dbReference>
<reference evidence="1 2" key="1">
    <citation type="submission" date="2020-10" db="EMBL/GenBank/DDBJ databases">
        <title>Connecting structure to function with the recovery of over 1000 high-quality activated sludge metagenome-assembled genomes encoding full-length rRNA genes using long-read sequencing.</title>
        <authorList>
            <person name="Singleton C.M."/>
            <person name="Petriglieri F."/>
            <person name="Kristensen J.M."/>
            <person name="Kirkegaard R.H."/>
            <person name="Michaelsen T.Y."/>
            <person name="Andersen M.H."/>
            <person name="Karst S.M."/>
            <person name="Dueholm M.S."/>
            <person name="Nielsen P.H."/>
            <person name="Albertsen M."/>
        </authorList>
    </citation>
    <scope>NUCLEOTIDE SEQUENCE [LARGE SCALE GENOMIC DNA]</scope>
    <source>
        <strain evidence="1">EsbW_18-Q3-R4-48_BATAC.285</strain>
    </source>
</reference>
<dbReference type="SUPFAM" id="SSF101898">
    <property type="entry name" value="NHL repeat"/>
    <property type="match status" value="1"/>
</dbReference>
<gene>
    <name evidence="1" type="ORF">IPJ27_14465</name>
</gene>
<protein>
    <submittedName>
        <fullName evidence="1">Uncharacterized protein</fullName>
    </submittedName>
</protein>
<sequence length="473" mass="50832">MVTPRTLVTGLGGAIGSRIDELRNRLLFVEFSGKVSSFDLTPKGASVLASSADTTWKGTFIIDFETGTQGGTGSAGDVWWEQETSVVRRMTPRNSAQLAYLGHISSTTLTYAQLASLSYSSDSIEGSNNSSNLLTAGAVFAVRTNQGNYAKVEVIEYGYNIRVKWTTYKLNNPYKVLGTGYQQPEDIALTADGLHAYVTERTGNLLKVKLTAASRASATVISSGMTAPHQIWLDEDQGVAYTVEYAPAGRLLRIDLNSGTQTVVAAGLTNAIGLVLTNNRQQAYITEQAPAGGRLVRINLAGGVRETVKTGLVNPFFLTWTDAGESGLLITERDPANRISRLALAGSNPDLRLLATVAARPSSVAIANPYQLIACSDSVLSELQLDESVYSPVGPIFLGVGHVPVDRITADGYADTTSDAGYFFQVKDAPFGGTLPLMINHPRAYADNGRYYRIEVDGVLQAQAFTDYQWNTT</sequence>
<comment type="caution">
    <text evidence="1">The sequence shown here is derived from an EMBL/GenBank/DDBJ whole genome shotgun (WGS) entry which is preliminary data.</text>
</comment>
<evidence type="ECO:0000313" key="1">
    <source>
        <dbReference type="EMBL" id="MBK7675855.1"/>
    </source>
</evidence>
<dbReference type="EMBL" id="JADJMH010000014">
    <property type="protein sequence ID" value="MBK7675855.1"/>
    <property type="molecule type" value="Genomic_DNA"/>
</dbReference>
<name>A0A935Q2H9_9PROT</name>
<organism evidence="1 2">
    <name type="scientific">Candidatus Accumulibacter proximus</name>
    <dbReference type="NCBI Taxonomy" id="2954385"/>
    <lineage>
        <taxon>Bacteria</taxon>
        <taxon>Pseudomonadati</taxon>
        <taxon>Pseudomonadota</taxon>
        <taxon>Betaproteobacteria</taxon>
        <taxon>Candidatus Accumulibacter</taxon>
    </lineage>
</organism>
<accession>A0A935Q2H9</accession>
<dbReference type="Proteomes" id="UP000697998">
    <property type="component" value="Unassembled WGS sequence"/>
</dbReference>
<evidence type="ECO:0000313" key="2">
    <source>
        <dbReference type="Proteomes" id="UP000697998"/>
    </source>
</evidence>
<dbReference type="AlphaFoldDB" id="A0A935Q2H9"/>
<dbReference type="InterPro" id="IPR011042">
    <property type="entry name" value="6-blade_b-propeller_TolB-like"/>
</dbReference>
<proteinExistence type="predicted"/>